<reference evidence="1 2" key="1">
    <citation type="submission" date="2018-03" db="EMBL/GenBank/DDBJ databases">
        <title>Genomic Encyclopedia of Archaeal and Bacterial Type Strains, Phase II (KMG-II): from individual species to whole genera.</title>
        <authorList>
            <person name="Goeker M."/>
        </authorList>
    </citation>
    <scope>NUCLEOTIDE SEQUENCE [LARGE SCALE GENOMIC DNA]</scope>
    <source>
        <strain evidence="1 2">DSM 28354</strain>
    </source>
</reference>
<sequence>MIPGPIAVEATNKYVLHVRFSDGLSGMLDLSALAGKGIFKVWDENDLFLRPYISETGSISWNEDVDIDAANAYLKISGITFDEWRKRSSYYAAN</sequence>
<dbReference type="InterPro" id="IPR036782">
    <property type="entry name" value="NE0471-like_N"/>
</dbReference>
<dbReference type="EMBL" id="PVTE01000002">
    <property type="protein sequence ID" value="PRY45500.1"/>
    <property type="molecule type" value="Genomic_DNA"/>
</dbReference>
<evidence type="ECO:0000313" key="1">
    <source>
        <dbReference type="EMBL" id="PRY45500.1"/>
    </source>
</evidence>
<keyword evidence="2" id="KW-1185">Reference proteome</keyword>
<dbReference type="Proteomes" id="UP000238375">
    <property type="component" value="Unassembled WGS sequence"/>
</dbReference>
<protein>
    <submittedName>
        <fullName evidence="1">Uncharacterized protein DUF2442</fullName>
    </submittedName>
</protein>
<accession>A0A2T0TIH7</accession>
<comment type="caution">
    <text evidence="1">The sequence shown here is derived from an EMBL/GenBank/DDBJ whole genome shotgun (WGS) entry which is preliminary data.</text>
</comment>
<organism evidence="1 2">
    <name type="scientific">Spirosoma oryzae</name>
    <dbReference type="NCBI Taxonomy" id="1469603"/>
    <lineage>
        <taxon>Bacteria</taxon>
        <taxon>Pseudomonadati</taxon>
        <taxon>Bacteroidota</taxon>
        <taxon>Cytophagia</taxon>
        <taxon>Cytophagales</taxon>
        <taxon>Cytophagaceae</taxon>
        <taxon>Spirosoma</taxon>
    </lineage>
</organism>
<dbReference type="Pfam" id="PF10387">
    <property type="entry name" value="DUF2442"/>
    <property type="match status" value="1"/>
</dbReference>
<dbReference type="SUPFAM" id="SSF143880">
    <property type="entry name" value="NE0471 N-terminal domain-like"/>
    <property type="match status" value="1"/>
</dbReference>
<evidence type="ECO:0000313" key="2">
    <source>
        <dbReference type="Proteomes" id="UP000238375"/>
    </source>
</evidence>
<gene>
    <name evidence="1" type="ORF">CLV58_102249</name>
</gene>
<dbReference type="AlphaFoldDB" id="A0A2T0TIH7"/>
<dbReference type="Gene3D" id="3.30.2020.10">
    <property type="entry name" value="NE0471-like N-terminal domain"/>
    <property type="match status" value="1"/>
</dbReference>
<dbReference type="InterPro" id="IPR018841">
    <property type="entry name" value="DUF2442"/>
</dbReference>
<proteinExistence type="predicted"/>
<name>A0A2T0TIH7_9BACT</name>